<dbReference type="GO" id="GO:0003697">
    <property type="term" value="F:single-stranded DNA binding"/>
    <property type="evidence" value="ECO:0007669"/>
    <property type="project" value="UniProtKB-UniRule"/>
</dbReference>
<evidence type="ECO:0000256" key="5">
    <source>
        <dbReference type="ARBA" id="ARBA00022478"/>
    </source>
</evidence>
<dbReference type="HOGENOM" id="CLU_023294_0_0_1"/>
<gene>
    <name evidence="14" type="ORF">M7I_5371</name>
</gene>
<evidence type="ECO:0000256" key="4">
    <source>
        <dbReference type="ARBA" id="ARBA00016689"/>
    </source>
</evidence>
<comment type="subcellular location">
    <subcellularLocation>
        <location evidence="1 9">Nucleus</location>
    </subcellularLocation>
</comment>
<evidence type="ECO:0000256" key="6">
    <source>
        <dbReference type="ARBA" id="ARBA00023163"/>
    </source>
</evidence>
<dbReference type="PANTHER" id="PTHR12949:SF0">
    <property type="entry name" value="DNA-DIRECTED RNA POLYMERASE III SUBUNIT RPC3"/>
    <property type="match status" value="1"/>
</dbReference>
<dbReference type="InterPro" id="IPR013197">
    <property type="entry name" value="RNA_pol_III_RPC82-rel_HTH"/>
</dbReference>
<dbReference type="PANTHER" id="PTHR12949">
    <property type="entry name" value="RNA POLYMERASE III DNA DIRECTED -RELATED"/>
    <property type="match status" value="1"/>
</dbReference>
<evidence type="ECO:0000256" key="1">
    <source>
        <dbReference type="ARBA" id="ARBA00004123"/>
    </source>
</evidence>
<keyword evidence="6 9" id="KW-0804">Transcription</keyword>
<feature type="compositionally biased region" description="Acidic residues" evidence="10">
    <location>
        <begin position="152"/>
        <end position="164"/>
    </location>
</feature>
<dbReference type="InterPro" id="IPR008806">
    <property type="entry name" value="RNA_pol_III_Rpc82_C"/>
</dbReference>
<evidence type="ECO:0000256" key="7">
    <source>
        <dbReference type="ARBA" id="ARBA00023242"/>
    </source>
</evidence>
<organism evidence="14 15">
    <name type="scientific">Glarea lozoyensis (strain ATCC 74030 / MF5533)</name>
    <dbReference type="NCBI Taxonomy" id="1104152"/>
    <lineage>
        <taxon>Eukaryota</taxon>
        <taxon>Fungi</taxon>
        <taxon>Dikarya</taxon>
        <taxon>Ascomycota</taxon>
        <taxon>Pezizomycotina</taxon>
        <taxon>Leotiomycetes</taxon>
        <taxon>Helotiales</taxon>
        <taxon>Helotiaceae</taxon>
        <taxon>Glarea</taxon>
    </lineage>
</organism>
<reference evidence="14 15" key="1">
    <citation type="journal article" date="2012" name="Eukaryot. Cell">
        <title>Genome sequence of the fungus Glarea lozoyensis: the first genome sequence of a species from the Helotiaceae family.</title>
        <authorList>
            <person name="Youssar L."/>
            <person name="Gruening B.A."/>
            <person name="Erxleben A."/>
            <person name="Guenther S."/>
            <person name="Huettel W."/>
        </authorList>
    </citation>
    <scope>NUCLEOTIDE SEQUENCE [LARGE SCALE GENOMIC DNA]</scope>
    <source>
        <strain evidence="15">ATCC 74030 / MF5533</strain>
    </source>
</reference>
<feature type="domain" description="DNA-directed RNA polymerase III subunit RPC3 winged-helix" evidence="13">
    <location>
        <begin position="450"/>
        <end position="525"/>
    </location>
</feature>
<comment type="caution">
    <text evidence="14">The sequence shown here is derived from an EMBL/GenBank/DDBJ whole genome shotgun (WGS) entry which is preliminary data.</text>
</comment>
<dbReference type="AlphaFoldDB" id="H0ERQ0"/>
<feature type="region of interest" description="Disordered" evidence="10">
    <location>
        <begin position="404"/>
        <end position="431"/>
    </location>
</feature>
<sequence length="616" mass="69593">MSQSQCMVELCALLVHETYGELASRIFTILLRRGRLPIPTLARHTRLTPKQLRHGLVVLVQQNLIYHHTDSVTGVTHYEANYNAAYALLRSGKIMSFVETRHGVLAREIVHNLLLLGHTKISDLLDAYEAQKKEQFRLAQLAREEAQRQQEEEQEEAAQSDENGDLNGVTEIRSDTQIPDPISASSGQIHTALARLFNAGLIERVVDSMFRSPADIQDELEKELARESSGGVRTAKQKIEIANRLKHKIRDLRREGTEWRPHPRKRPFNGDHANGVNGASKRRRLSSGAANGESNYEDDGSYLDADLVIRVNYEKCTVILRNAQLVELAKHKIGKTTSQIYAQFLNLLEPRLARCRPDIDSEEDSGPTATIEQIAATLDKNVDPGFGIGKLSSARADNVKVEKLHQPRKNGVSAPDVKDSGNINGYSNGVNGNGHAVNIDDHSEEEKTDQLLLDMFGDKALRMVRIFKKYGKIDEKALEKAALIKQKDVRTKLAEMQMAGIVEIQEVPKDANRNNGNTRTIFLWFYDCDRVLQVLVDRVLKAMSRLLQRLAHERRGAQTILELIERSDLRHADPEAYLEPHQYKDLQNIRRKEAMLMGQICFFVSECILYSFNTTS</sequence>
<dbReference type="OrthoDB" id="272392at2759"/>
<evidence type="ECO:0000256" key="9">
    <source>
        <dbReference type="RuleBase" id="RU367076"/>
    </source>
</evidence>
<dbReference type="Proteomes" id="UP000005446">
    <property type="component" value="Unassembled WGS sequence"/>
</dbReference>
<dbReference type="InParanoid" id="H0ERQ0"/>
<comment type="similarity">
    <text evidence="2 9">Belongs to the RNA polymerase beta chain family.</text>
</comment>
<dbReference type="GO" id="GO:0005666">
    <property type="term" value="C:RNA polymerase III complex"/>
    <property type="evidence" value="ECO:0007669"/>
    <property type="project" value="UniProtKB-UniRule"/>
</dbReference>
<dbReference type="GO" id="GO:0006351">
    <property type="term" value="P:DNA-templated transcription"/>
    <property type="evidence" value="ECO:0007669"/>
    <property type="project" value="InterPro"/>
</dbReference>
<proteinExistence type="inferred from homology"/>
<comment type="subunit">
    <text evidence="3 9">Component of the RNA polymerase III (Pol III) complex consisting of 17 subunits.</text>
</comment>
<dbReference type="InterPro" id="IPR036390">
    <property type="entry name" value="WH_DNA-bd_sf"/>
</dbReference>
<feature type="compositionally biased region" description="Basic and acidic residues" evidence="10">
    <location>
        <begin position="142"/>
        <end position="151"/>
    </location>
</feature>
<dbReference type="InterPro" id="IPR055207">
    <property type="entry name" value="POLR3C_WHD"/>
</dbReference>
<feature type="region of interest" description="Disordered" evidence="10">
    <location>
        <begin position="255"/>
        <end position="296"/>
    </location>
</feature>
<evidence type="ECO:0000259" key="11">
    <source>
        <dbReference type="Pfam" id="PF05645"/>
    </source>
</evidence>
<evidence type="ECO:0000256" key="10">
    <source>
        <dbReference type="SAM" id="MobiDB-lite"/>
    </source>
</evidence>
<feature type="compositionally biased region" description="Polar residues" evidence="10">
    <location>
        <begin position="421"/>
        <end position="430"/>
    </location>
</feature>
<feature type="domain" description="RNA polymerase III Rpc82 C -terminal" evidence="11">
    <location>
        <begin position="192"/>
        <end position="441"/>
    </location>
</feature>
<keyword evidence="15" id="KW-1185">Reference proteome</keyword>
<dbReference type="Pfam" id="PF22536">
    <property type="entry name" value="WHD_POLR3C"/>
    <property type="match status" value="1"/>
</dbReference>
<comment type="function">
    <text evidence="8 9">DNA-dependent RNA polymerase catalyzes the transcription of DNA into RNA using the four ribonucleoside triphosphates as substrates. Specific core component of RNA polymerase III which synthesizes small RNAs, such as 5S rRNA and tRNAs.</text>
</comment>
<dbReference type="SUPFAM" id="SSF46785">
    <property type="entry name" value="Winged helix' DNA-binding domain"/>
    <property type="match status" value="1"/>
</dbReference>
<evidence type="ECO:0000256" key="2">
    <source>
        <dbReference type="ARBA" id="ARBA00006835"/>
    </source>
</evidence>
<dbReference type="Gene3D" id="1.10.10.10">
    <property type="entry name" value="Winged helix-like DNA-binding domain superfamily/Winged helix DNA-binding domain"/>
    <property type="match status" value="2"/>
</dbReference>
<evidence type="ECO:0000259" key="13">
    <source>
        <dbReference type="Pfam" id="PF22536"/>
    </source>
</evidence>
<dbReference type="InterPro" id="IPR036388">
    <property type="entry name" value="WH-like_DNA-bd_sf"/>
</dbReference>
<feature type="domain" description="RNA polymerase III subunit RPC82-related helix-turn-helix" evidence="12">
    <location>
        <begin position="9"/>
        <end position="68"/>
    </location>
</feature>
<keyword evidence="5 9" id="KW-0240">DNA-directed RNA polymerase</keyword>
<evidence type="ECO:0000313" key="14">
    <source>
        <dbReference type="EMBL" id="EHK98861.1"/>
    </source>
</evidence>
<evidence type="ECO:0000256" key="3">
    <source>
        <dbReference type="ARBA" id="ARBA00011206"/>
    </source>
</evidence>
<feature type="region of interest" description="Disordered" evidence="10">
    <location>
        <begin position="142"/>
        <end position="169"/>
    </location>
</feature>
<dbReference type="InterPro" id="IPR039748">
    <property type="entry name" value="RPC3"/>
</dbReference>
<evidence type="ECO:0000259" key="12">
    <source>
        <dbReference type="Pfam" id="PF08221"/>
    </source>
</evidence>
<keyword evidence="7 9" id="KW-0539">Nucleus</keyword>
<protein>
    <recommendedName>
        <fullName evidence="4 9">DNA-directed RNA polymerase III subunit RPC3</fullName>
        <shortName evidence="9">RNA polymerase III subunit C3</shortName>
    </recommendedName>
</protein>
<evidence type="ECO:0000313" key="15">
    <source>
        <dbReference type="Proteomes" id="UP000005446"/>
    </source>
</evidence>
<evidence type="ECO:0000256" key="8">
    <source>
        <dbReference type="ARBA" id="ARBA00025127"/>
    </source>
</evidence>
<accession>H0ERQ0</accession>
<dbReference type="Pfam" id="PF05645">
    <property type="entry name" value="RNA_pol_Rpc82"/>
    <property type="match status" value="1"/>
</dbReference>
<name>H0ERQ0_GLAL7</name>
<dbReference type="EMBL" id="AGUE01000135">
    <property type="protein sequence ID" value="EHK98861.1"/>
    <property type="molecule type" value="Genomic_DNA"/>
</dbReference>
<dbReference type="Pfam" id="PF08221">
    <property type="entry name" value="HTH_9"/>
    <property type="match status" value="1"/>
</dbReference>